<dbReference type="AntiFam" id="ANF00142">
    <property type="entry name" value="Shadow ORF (opposite yadG)"/>
</dbReference>
<feature type="compositionally biased region" description="Basic and acidic residues" evidence="1">
    <location>
        <begin position="179"/>
        <end position="189"/>
    </location>
</feature>
<dbReference type="AntiFam" id="ANF00095">
    <property type="entry name" value="Shadow ORF (opposite ABC transporters)"/>
</dbReference>
<dbReference type="AlphaFoldDB" id="A0A060DIM3"/>
<dbReference type="EMBL" id="CP007794">
    <property type="protein sequence ID" value="AIB13926.1"/>
    <property type="molecule type" value="Genomic_DNA"/>
</dbReference>
<evidence type="ECO:0000313" key="3">
    <source>
        <dbReference type="Proteomes" id="UP000027186"/>
    </source>
</evidence>
<organism evidence="2 3">
    <name type="scientific">Azospirillum argentinense</name>
    <dbReference type="NCBI Taxonomy" id="2970906"/>
    <lineage>
        <taxon>Bacteria</taxon>
        <taxon>Pseudomonadati</taxon>
        <taxon>Pseudomonadota</taxon>
        <taxon>Alphaproteobacteria</taxon>
        <taxon>Rhodospirillales</taxon>
        <taxon>Azospirillaceae</taxon>
        <taxon>Azospirillum</taxon>
    </lineage>
</organism>
<geneLocation type="plasmid" evidence="2 3">
    <name>AbAZ39_p1</name>
</geneLocation>
<gene>
    <name evidence="2" type="ORF">ABAZ39_18485</name>
</gene>
<reference evidence="2 3" key="1">
    <citation type="journal article" date="2014" name="Genome Announc.">
        <title>Complete Genome Sequence of the Model Rhizosphere Strain Azospirillum brasilense Az39, Successfully Applied in Agriculture.</title>
        <authorList>
            <person name="Rivera D."/>
            <person name="Revale S."/>
            <person name="Molina R."/>
            <person name="Gualpa J."/>
            <person name="Puente M."/>
            <person name="Maroniche G."/>
            <person name="Paris G."/>
            <person name="Baker D."/>
            <person name="Clavijo B."/>
            <person name="McLay K."/>
            <person name="Spaepen S."/>
            <person name="Perticari A."/>
            <person name="Vazquez M."/>
            <person name="Wisniewski-Dye F."/>
            <person name="Watkins C."/>
            <person name="Martinez-Abarca F."/>
            <person name="Vanderleyden J."/>
            <person name="Cassan F."/>
        </authorList>
    </citation>
    <scope>NUCLEOTIDE SEQUENCE [LARGE SCALE GENOMIC DNA]</scope>
    <source>
        <strain evidence="2 3">Az39</strain>
        <plasmid evidence="2">AbAZ39_p1</plasmid>
    </source>
</reference>
<evidence type="ECO:0000313" key="2">
    <source>
        <dbReference type="EMBL" id="AIB13926.1"/>
    </source>
</evidence>
<accession>A0A060DIM3</accession>
<name>A0A060DIM3_9PROT</name>
<feature type="region of interest" description="Disordered" evidence="1">
    <location>
        <begin position="159"/>
        <end position="189"/>
    </location>
</feature>
<protein>
    <submittedName>
        <fullName evidence="2">Uncharacterized protein</fullName>
    </submittedName>
</protein>
<dbReference type="Proteomes" id="UP000027186">
    <property type="component" value="Plasmid AbAZ39_p1"/>
</dbReference>
<dbReference type="KEGG" id="abq:ABAZ39_18485"/>
<keyword evidence="2" id="KW-0614">Plasmid</keyword>
<proteinExistence type="predicted"/>
<sequence length="189" mass="20596">MGDSARATHILRQPPVADEDAAMASGGDRWVMGDDDDRGADVPIEGDQRGHDVLGRLAVEIAGRLIRQQNGGLTDQRPGDRHTLALAARHLVREMVQAVGQTDLFQSGLGTRQRLPPEHSPIQQRHGDVVERRQAGKQVKRLEDEADFPVADVGEVIAGSRSKVAPTEQQPPGAWPVQKPHEGHQRAFS</sequence>
<evidence type="ECO:0000256" key="1">
    <source>
        <dbReference type="SAM" id="MobiDB-lite"/>
    </source>
</evidence>